<reference evidence="2" key="1">
    <citation type="submission" date="2018-06" db="EMBL/GenBank/DDBJ databases">
        <authorList>
            <person name="Zhirakovskaya E."/>
        </authorList>
    </citation>
    <scope>NUCLEOTIDE SEQUENCE</scope>
</reference>
<dbReference type="Gene3D" id="1.10.260.40">
    <property type="entry name" value="lambda repressor-like DNA-binding domains"/>
    <property type="match status" value="1"/>
</dbReference>
<name>A0A3B1AMZ1_9ZZZZ</name>
<evidence type="ECO:0000313" key="2">
    <source>
        <dbReference type="EMBL" id="VAW94056.1"/>
    </source>
</evidence>
<dbReference type="SUPFAM" id="SSF47413">
    <property type="entry name" value="lambda repressor-like DNA-binding domains"/>
    <property type="match status" value="1"/>
</dbReference>
<dbReference type="GO" id="GO:0003677">
    <property type="term" value="F:DNA binding"/>
    <property type="evidence" value="ECO:0007669"/>
    <property type="project" value="InterPro"/>
</dbReference>
<sequence>MADTKNPTAVQIGQRIKQARKMAGLDTAAQLLDKIPDWGTGRLGNYEAGISVPSPDDIQVISKATGSSPCWIMFGLGPIRATGRDIQAIRHQNFEYIYENCQNQRGVITKFLNALGISRKKVDEYINNPFLTIPDRIARKCEKFYKKPKGWLDEQHVESDPVCAAFPEDMRQVMEIFSGLTDDDRKRFLRVAEAFGDL</sequence>
<protein>
    <recommendedName>
        <fullName evidence="1">HTH cro/C1-type domain-containing protein</fullName>
    </recommendedName>
</protein>
<gene>
    <name evidence="2" type="ORF">MNBD_GAMMA21-2030</name>
</gene>
<dbReference type="CDD" id="cd00093">
    <property type="entry name" value="HTH_XRE"/>
    <property type="match status" value="1"/>
</dbReference>
<dbReference type="EMBL" id="UOFR01000024">
    <property type="protein sequence ID" value="VAW94056.1"/>
    <property type="molecule type" value="Genomic_DNA"/>
</dbReference>
<proteinExistence type="predicted"/>
<feature type="domain" description="HTH cro/C1-type" evidence="1">
    <location>
        <begin position="16"/>
        <end position="72"/>
    </location>
</feature>
<dbReference type="AlphaFoldDB" id="A0A3B1AMZ1"/>
<dbReference type="InterPro" id="IPR001387">
    <property type="entry name" value="Cro/C1-type_HTH"/>
</dbReference>
<dbReference type="PROSITE" id="PS50943">
    <property type="entry name" value="HTH_CROC1"/>
    <property type="match status" value="1"/>
</dbReference>
<dbReference type="SMART" id="SM00530">
    <property type="entry name" value="HTH_XRE"/>
    <property type="match status" value="1"/>
</dbReference>
<dbReference type="InterPro" id="IPR010982">
    <property type="entry name" value="Lambda_DNA-bd_dom_sf"/>
</dbReference>
<evidence type="ECO:0000259" key="1">
    <source>
        <dbReference type="PROSITE" id="PS50943"/>
    </source>
</evidence>
<accession>A0A3B1AMZ1</accession>
<organism evidence="2">
    <name type="scientific">hydrothermal vent metagenome</name>
    <dbReference type="NCBI Taxonomy" id="652676"/>
    <lineage>
        <taxon>unclassified sequences</taxon>
        <taxon>metagenomes</taxon>
        <taxon>ecological metagenomes</taxon>
    </lineage>
</organism>